<evidence type="ECO:0000256" key="4">
    <source>
        <dbReference type="ARBA" id="ARBA00023136"/>
    </source>
</evidence>
<dbReference type="STRING" id="871968.DESME_06905"/>
<gene>
    <name evidence="8" type="ORF">DESME_06905</name>
</gene>
<feature type="transmembrane region" description="Helical" evidence="5">
    <location>
        <begin position="12"/>
        <end position="44"/>
    </location>
</feature>
<keyword evidence="3 5" id="KW-1133">Transmembrane helix</keyword>
<dbReference type="AlphaFoldDB" id="W0ECN0"/>
<dbReference type="InterPro" id="IPR002810">
    <property type="entry name" value="NfeD-like_C"/>
</dbReference>
<dbReference type="RefSeq" id="WP_006715499.1">
    <property type="nucleotide sequence ID" value="NZ_CP007032.1"/>
</dbReference>
<accession>W0ECN0</accession>
<dbReference type="KEGG" id="dmt:DESME_06905"/>
<evidence type="ECO:0000256" key="2">
    <source>
        <dbReference type="ARBA" id="ARBA00022692"/>
    </source>
</evidence>
<dbReference type="OrthoDB" id="9806253at2"/>
<dbReference type="eggNOG" id="COG1030">
    <property type="taxonomic scope" value="Bacteria"/>
</dbReference>
<comment type="subcellular location">
    <subcellularLocation>
        <location evidence="1">Membrane</location>
        <topology evidence="1">Multi-pass membrane protein</topology>
    </subcellularLocation>
</comment>
<dbReference type="InterPro" id="IPR056739">
    <property type="entry name" value="NfeD_membrane"/>
</dbReference>
<dbReference type="PANTHER" id="PTHR33507">
    <property type="entry name" value="INNER MEMBRANE PROTEIN YBBJ"/>
    <property type="match status" value="1"/>
</dbReference>
<evidence type="ECO:0000256" key="1">
    <source>
        <dbReference type="ARBA" id="ARBA00004141"/>
    </source>
</evidence>
<proteinExistence type="predicted"/>
<evidence type="ECO:0000256" key="3">
    <source>
        <dbReference type="ARBA" id="ARBA00022989"/>
    </source>
</evidence>
<dbReference type="GO" id="GO:0005886">
    <property type="term" value="C:plasma membrane"/>
    <property type="evidence" value="ECO:0007669"/>
    <property type="project" value="TreeGrafter"/>
</dbReference>
<evidence type="ECO:0000259" key="7">
    <source>
        <dbReference type="Pfam" id="PF24961"/>
    </source>
</evidence>
<dbReference type="InterPro" id="IPR012340">
    <property type="entry name" value="NA-bd_OB-fold"/>
</dbReference>
<name>W0ECN0_9FIRM</name>
<dbReference type="PANTHER" id="PTHR33507:SF3">
    <property type="entry name" value="INNER MEMBRANE PROTEIN YBBJ"/>
    <property type="match status" value="1"/>
</dbReference>
<dbReference type="Proteomes" id="UP000010847">
    <property type="component" value="Chromosome"/>
</dbReference>
<keyword evidence="4 5" id="KW-0472">Membrane</keyword>
<feature type="domain" description="NfeD-like C-terminal" evidence="6">
    <location>
        <begin position="101"/>
        <end position="155"/>
    </location>
</feature>
<dbReference type="SUPFAM" id="SSF141322">
    <property type="entry name" value="NfeD domain-like"/>
    <property type="match status" value="1"/>
</dbReference>
<protein>
    <submittedName>
        <fullName evidence="8">Membrane protein</fullName>
    </submittedName>
</protein>
<dbReference type="InterPro" id="IPR052165">
    <property type="entry name" value="Membrane_assoc_protease"/>
</dbReference>
<dbReference type="HOGENOM" id="CLU_087257_2_1_9"/>
<sequence>MEPGFVSTLFILGIILLFLEIFIPGGILGGLGIVLFSIGIFLIVDSALQAILYIGGMLLALGILILLSFRFPRTRKFWKKFSLGTRQMKEAGYVAPEPSYEHFLGKRGVALSQLRPAGVAEVEGERLDVVTEGGFISQGTKIKVIEVEGTRIIVREE</sequence>
<evidence type="ECO:0000313" key="8">
    <source>
        <dbReference type="EMBL" id="AHF06821.1"/>
    </source>
</evidence>
<evidence type="ECO:0000256" key="5">
    <source>
        <dbReference type="SAM" id="Phobius"/>
    </source>
</evidence>
<reference evidence="8 9" key="1">
    <citation type="submission" date="2013-12" db="EMBL/GenBank/DDBJ databases">
        <authorList>
            <consortium name="DOE Joint Genome Institute"/>
            <person name="Smidt H."/>
            <person name="Huntemann M."/>
            <person name="Han J."/>
            <person name="Chen A."/>
            <person name="Kyrpides N."/>
            <person name="Mavromatis K."/>
            <person name="Markowitz V."/>
            <person name="Palaniappan K."/>
            <person name="Ivanova N."/>
            <person name="Schaumberg A."/>
            <person name="Pati A."/>
            <person name="Liolios K."/>
            <person name="Nordberg H.P."/>
            <person name="Cantor M.N."/>
            <person name="Hua S.X."/>
            <person name="Woyke T."/>
        </authorList>
    </citation>
    <scope>NUCLEOTIDE SEQUENCE [LARGE SCALE GENOMIC DNA]</scope>
    <source>
        <strain evidence="9">DSM 15288</strain>
    </source>
</reference>
<organism evidence="8 9">
    <name type="scientific">Desulfitobacterium metallireducens DSM 15288</name>
    <dbReference type="NCBI Taxonomy" id="871968"/>
    <lineage>
        <taxon>Bacteria</taxon>
        <taxon>Bacillati</taxon>
        <taxon>Bacillota</taxon>
        <taxon>Clostridia</taxon>
        <taxon>Eubacteriales</taxon>
        <taxon>Desulfitobacteriaceae</taxon>
        <taxon>Desulfitobacterium</taxon>
    </lineage>
</organism>
<dbReference type="Pfam" id="PF01957">
    <property type="entry name" value="NfeD"/>
    <property type="match status" value="1"/>
</dbReference>
<dbReference type="Gene3D" id="2.40.50.140">
    <property type="entry name" value="Nucleic acid-binding proteins"/>
    <property type="match status" value="1"/>
</dbReference>
<dbReference type="Pfam" id="PF24961">
    <property type="entry name" value="NfeD_membrane"/>
    <property type="match status" value="1"/>
</dbReference>
<keyword evidence="2 5" id="KW-0812">Transmembrane</keyword>
<evidence type="ECO:0000259" key="6">
    <source>
        <dbReference type="Pfam" id="PF01957"/>
    </source>
</evidence>
<feature type="transmembrane region" description="Helical" evidence="5">
    <location>
        <begin position="50"/>
        <end position="71"/>
    </location>
</feature>
<keyword evidence="9" id="KW-1185">Reference proteome</keyword>
<feature type="domain" description="NfeD integral membrane" evidence="7">
    <location>
        <begin position="8"/>
        <end position="66"/>
    </location>
</feature>
<evidence type="ECO:0000313" key="9">
    <source>
        <dbReference type="Proteomes" id="UP000010847"/>
    </source>
</evidence>
<dbReference type="EMBL" id="CP007032">
    <property type="protein sequence ID" value="AHF06821.1"/>
    <property type="molecule type" value="Genomic_DNA"/>
</dbReference>